<reference evidence="1" key="1">
    <citation type="submission" date="2021-01" db="EMBL/GenBank/DDBJ databases">
        <title>Chromosome-level genome assembly of a human fungal pathogen reveals clustering of transcriptionally co-regulated genes.</title>
        <authorList>
            <person name="Voorhies M."/>
            <person name="Cohen S."/>
            <person name="Shea T.P."/>
            <person name="Petrus S."/>
            <person name="Munoz J.F."/>
            <person name="Poplawski S."/>
            <person name="Goldman W.E."/>
            <person name="Michael T."/>
            <person name="Cuomo C.A."/>
            <person name="Sil A."/>
            <person name="Beyhan S."/>
        </authorList>
    </citation>
    <scope>NUCLEOTIDE SEQUENCE</scope>
    <source>
        <strain evidence="1">H88</strain>
    </source>
</reference>
<protein>
    <submittedName>
        <fullName evidence="1">Uncharacterized protein</fullName>
    </submittedName>
</protein>
<accession>A0A8A1LAI8</accession>
<evidence type="ECO:0000313" key="2">
    <source>
        <dbReference type="Proteomes" id="UP000663419"/>
    </source>
</evidence>
<organism evidence="1 2">
    <name type="scientific">Ajellomyces capsulatus (strain H88)</name>
    <name type="common">Darling's disease fungus</name>
    <name type="synonym">Histoplasma capsulatum</name>
    <dbReference type="NCBI Taxonomy" id="544711"/>
    <lineage>
        <taxon>Eukaryota</taxon>
        <taxon>Fungi</taxon>
        <taxon>Dikarya</taxon>
        <taxon>Ascomycota</taxon>
        <taxon>Pezizomycotina</taxon>
        <taxon>Eurotiomycetes</taxon>
        <taxon>Eurotiomycetidae</taxon>
        <taxon>Onygenales</taxon>
        <taxon>Ajellomycetaceae</taxon>
        <taxon>Histoplasma</taxon>
    </lineage>
</organism>
<dbReference type="VEuPathDB" id="FungiDB:I7I53_09819"/>
<gene>
    <name evidence="1" type="ORF">I7I53_09819</name>
</gene>
<name>A0A8A1LAI8_AJEC8</name>
<dbReference type="AlphaFoldDB" id="A0A8A1LAI8"/>
<evidence type="ECO:0000313" key="1">
    <source>
        <dbReference type="EMBL" id="QSS49464.1"/>
    </source>
</evidence>
<dbReference type="Proteomes" id="UP000663419">
    <property type="component" value="Chromosome 1"/>
</dbReference>
<dbReference type="EMBL" id="CP069102">
    <property type="protein sequence ID" value="QSS49464.1"/>
    <property type="molecule type" value="Genomic_DNA"/>
</dbReference>
<proteinExistence type="predicted"/>
<sequence length="126" mass="13780">MDLPLLRRIYMCVLPARIAVLVENGLSMVCHSLLLLLLNTQGFSIGASESGWGVHTVHFSDSPAHEKNPRSSRDCVPCHADEPLLRAIISLDYIPTGGYTILLRIVYGVHGIHGVRGRPAIDAISR</sequence>